<dbReference type="EMBL" id="ML976980">
    <property type="protein sequence ID" value="KAF1961840.1"/>
    <property type="molecule type" value="Genomic_DNA"/>
</dbReference>
<accession>A0A6A5UBY9</accession>
<name>A0A6A5UBY9_9PLEO</name>
<gene>
    <name evidence="1" type="ORF">CC80DRAFT_401445</name>
</gene>
<organism evidence="1 2">
    <name type="scientific">Byssothecium circinans</name>
    <dbReference type="NCBI Taxonomy" id="147558"/>
    <lineage>
        <taxon>Eukaryota</taxon>
        <taxon>Fungi</taxon>
        <taxon>Dikarya</taxon>
        <taxon>Ascomycota</taxon>
        <taxon>Pezizomycotina</taxon>
        <taxon>Dothideomycetes</taxon>
        <taxon>Pleosporomycetidae</taxon>
        <taxon>Pleosporales</taxon>
        <taxon>Massarineae</taxon>
        <taxon>Massarinaceae</taxon>
        <taxon>Byssothecium</taxon>
    </lineage>
</organism>
<protein>
    <submittedName>
        <fullName evidence="1">Uncharacterized protein</fullName>
    </submittedName>
</protein>
<dbReference type="OrthoDB" id="3786143at2759"/>
<proteinExistence type="predicted"/>
<evidence type="ECO:0000313" key="1">
    <source>
        <dbReference type="EMBL" id="KAF1961840.1"/>
    </source>
</evidence>
<sequence>MSQPHNFRVSRTIQQLLSLKNEPYKVGLACGELLHAVPTLVAYHMDEAYDFKNNPSRVKASIDPAEFASAVDALLQHLRRTDGHVGKFPGALSGDQKERKLRRKYMELYTSQVEKAVKTVLKKEMRGVFLGWDGQQTEGFNKGLDRALTGAAWARYPKENVVLATEKQEWSEWLRSQCEALGMVEAAADRRVLGDL</sequence>
<evidence type="ECO:0000313" key="2">
    <source>
        <dbReference type="Proteomes" id="UP000800035"/>
    </source>
</evidence>
<dbReference type="AlphaFoldDB" id="A0A6A5UBY9"/>
<dbReference type="Proteomes" id="UP000800035">
    <property type="component" value="Unassembled WGS sequence"/>
</dbReference>
<keyword evidence="2" id="KW-1185">Reference proteome</keyword>
<reference evidence="1" key="1">
    <citation type="journal article" date="2020" name="Stud. Mycol.">
        <title>101 Dothideomycetes genomes: a test case for predicting lifestyles and emergence of pathogens.</title>
        <authorList>
            <person name="Haridas S."/>
            <person name="Albert R."/>
            <person name="Binder M."/>
            <person name="Bloem J."/>
            <person name="Labutti K."/>
            <person name="Salamov A."/>
            <person name="Andreopoulos B."/>
            <person name="Baker S."/>
            <person name="Barry K."/>
            <person name="Bills G."/>
            <person name="Bluhm B."/>
            <person name="Cannon C."/>
            <person name="Castanera R."/>
            <person name="Culley D."/>
            <person name="Daum C."/>
            <person name="Ezra D."/>
            <person name="Gonzalez J."/>
            <person name="Henrissat B."/>
            <person name="Kuo A."/>
            <person name="Liang C."/>
            <person name="Lipzen A."/>
            <person name="Lutzoni F."/>
            <person name="Magnuson J."/>
            <person name="Mondo S."/>
            <person name="Nolan M."/>
            <person name="Ohm R."/>
            <person name="Pangilinan J."/>
            <person name="Park H.-J."/>
            <person name="Ramirez L."/>
            <person name="Alfaro M."/>
            <person name="Sun H."/>
            <person name="Tritt A."/>
            <person name="Yoshinaga Y."/>
            <person name="Zwiers L.-H."/>
            <person name="Turgeon B."/>
            <person name="Goodwin S."/>
            <person name="Spatafora J."/>
            <person name="Crous P."/>
            <person name="Grigoriev I."/>
        </authorList>
    </citation>
    <scope>NUCLEOTIDE SEQUENCE</scope>
    <source>
        <strain evidence="1">CBS 675.92</strain>
    </source>
</reference>